<proteinExistence type="predicted"/>
<dbReference type="EMBL" id="JAPFFL010000009">
    <property type="protein sequence ID" value="KAJ6703033.1"/>
    <property type="molecule type" value="Genomic_DNA"/>
</dbReference>
<comment type="caution">
    <text evidence="2">The sequence shown here is derived from an EMBL/GenBank/DDBJ whole genome shotgun (WGS) entry which is preliminary data.</text>
</comment>
<sequence length="443" mass="49732">MVQLMSSLGEKTAAVKLEAAEDSLEDQLSPLYKRSKLDHPSSQAMSPDGVVFNPLGEPSPIGLTLKKSPSFLDLIHMKLSQQNTSNPMLSKNPGSVAADKLKASNFPASFLKIGNWEYKSRYEGDLVAKCYFAKHKLVWEVLDGGLKNKIEIQWSDIVAIKAIFPDDGPETLDVVLARQPLFFRETNPQPRKHTLWQATSDFTGGQASLHRRHFLHCQQGFMGKHFEKLIQCDPRLNFLSQQQEIILESPYFEQRVSAFSDLHESDKGLDSEGFLSHTPENISHETSSSSFGMETHLFEEIRSNRAEEQKLPSNWDQFKVPGLHPSMSMSDLVNHIGHCISEQMTSGNSSICGGDMKSSDILDEITQYLLGDSLVTSASDEQSLMTRVNSLYCLLQKDPGTARDVQVKRLDNLEMDRGGRIDETNYSYCIRMPKQTCRGFSCT</sequence>
<organism evidence="2 3">
    <name type="scientific">Salix viminalis</name>
    <name type="common">Common osier</name>
    <name type="synonym">Basket willow</name>
    <dbReference type="NCBI Taxonomy" id="40686"/>
    <lineage>
        <taxon>Eukaryota</taxon>
        <taxon>Viridiplantae</taxon>
        <taxon>Streptophyta</taxon>
        <taxon>Embryophyta</taxon>
        <taxon>Tracheophyta</taxon>
        <taxon>Spermatophyta</taxon>
        <taxon>Magnoliopsida</taxon>
        <taxon>eudicotyledons</taxon>
        <taxon>Gunneridae</taxon>
        <taxon>Pentapetalae</taxon>
        <taxon>rosids</taxon>
        <taxon>fabids</taxon>
        <taxon>Malpighiales</taxon>
        <taxon>Salicaceae</taxon>
        <taxon>Saliceae</taxon>
        <taxon>Salix</taxon>
    </lineage>
</organism>
<protein>
    <recommendedName>
        <fullName evidence="1">TRF2/HOY1 PH-like domain-containing protein</fullName>
    </recommendedName>
</protein>
<dbReference type="PANTHER" id="PTHR33494:SF1">
    <property type="entry name" value="C2H2-TYPE DOMAIN-CONTAINING PROTEIN-RELATED"/>
    <property type="match status" value="1"/>
</dbReference>
<accession>A0A9Q0QAI1</accession>
<dbReference type="Proteomes" id="UP001151529">
    <property type="component" value="Chromosome 3"/>
</dbReference>
<dbReference type="PANTHER" id="PTHR33494">
    <property type="entry name" value="OS02G0793800 PROTEIN"/>
    <property type="match status" value="1"/>
</dbReference>
<evidence type="ECO:0000313" key="2">
    <source>
        <dbReference type="EMBL" id="KAJ6703033.1"/>
    </source>
</evidence>
<reference evidence="2" key="2">
    <citation type="journal article" date="2023" name="Int. J. Mol. Sci.">
        <title>De Novo Assembly and Annotation of 11 Diverse Shrub Willow (Salix) Genomes Reveals Novel Gene Organization in Sex-Linked Regions.</title>
        <authorList>
            <person name="Hyden B."/>
            <person name="Feng K."/>
            <person name="Yates T.B."/>
            <person name="Jawdy S."/>
            <person name="Cereghino C."/>
            <person name="Smart L.B."/>
            <person name="Muchero W."/>
        </authorList>
    </citation>
    <scope>NUCLEOTIDE SEQUENCE [LARGE SCALE GENOMIC DNA]</scope>
    <source>
        <tissue evidence="2">Shoot tip</tissue>
    </source>
</reference>
<dbReference type="InterPro" id="IPR057939">
    <property type="entry name" value="TRF2_HOY1_PH"/>
</dbReference>
<name>A0A9Q0QAI1_SALVM</name>
<feature type="domain" description="TRF2/HOY1 PH-like" evidence="1">
    <location>
        <begin position="105"/>
        <end position="222"/>
    </location>
</feature>
<evidence type="ECO:0000259" key="1">
    <source>
        <dbReference type="Pfam" id="PF24818"/>
    </source>
</evidence>
<dbReference type="OrthoDB" id="1516808at2759"/>
<reference evidence="2" key="1">
    <citation type="submission" date="2022-11" db="EMBL/GenBank/DDBJ databases">
        <authorList>
            <person name="Hyden B.L."/>
            <person name="Feng K."/>
            <person name="Yates T."/>
            <person name="Jawdy S."/>
            <person name="Smart L.B."/>
            <person name="Muchero W."/>
        </authorList>
    </citation>
    <scope>NUCLEOTIDE SEQUENCE</scope>
    <source>
        <tissue evidence="2">Shoot tip</tissue>
    </source>
</reference>
<keyword evidence="3" id="KW-1185">Reference proteome</keyword>
<dbReference type="Pfam" id="PF24818">
    <property type="entry name" value="PH_TRF2_HOY1"/>
    <property type="match status" value="1"/>
</dbReference>
<evidence type="ECO:0000313" key="3">
    <source>
        <dbReference type="Proteomes" id="UP001151529"/>
    </source>
</evidence>
<gene>
    <name evidence="2" type="ORF">OIU85_029045</name>
</gene>
<dbReference type="AlphaFoldDB" id="A0A9Q0QAI1"/>